<proteinExistence type="predicted"/>
<dbReference type="PANTHER" id="PTHR12526:SF630">
    <property type="entry name" value="GLYCOSYLTRANSFERASE"/>
    <property type="match status" value="1"/>
</dbReference>
<protein>
    <submittedName>
        <fullName evidence="3">Glycosyltransferase family 4 protein</fullName>
    </submittedName>
</protein>
<evidence type="ECO:0000313" key="4">
    <source>
        <dbReference type="Proteomes" id="UP000320948"/>
    </source>
</evidence>
<dbReference type="Pfam" id="PF13439">
    <property type="entry name" value="Glyco_transf_4"/>
    <property type="match status" value="1"/>
</dbReference>
<dbReference type="SUPFAM" id="SSF53756">
    <property type="entry name" value="UDP-Glycosyltransferase/glycogen phosphorylase"/>
    <property type="match status" value="1"/>
</dbReference>
<dbReference type="InterPro" id="IPR001296">
    <property type="entry name" value="Glyco_trans_1"/>
</dbReference>
<dbReference type="Pfam" id="PF00534">
    <property type="entry name" value="Glycos_transf_1"/>
    <property type="match status" value="1"/>
</dbReference>
<feature type="domain" description="Glycosyltransferase subfamily 4-like N-terminal" evidence="2">
    <location>
        <begin position="15"/>
        <end position="169"/>
    </location>
</feature>
<dbReference type="PANTHER" id="PTHR12526">
    <property type="entry name" value="GLYCOSYLTRANSFERASE"/>
    <property type="match status" value="1"/>
</dbReference>
<dbReference type="GO" id="GO:0016757">
    <property type="term" value="F:glycosyltransferase activity"/>
    <property type="evidence" value="ECO:0007669"/>
    <property type="project" value="InterPro"/>
</dbReference>
<comment type="caution">
    <text evidence="3">The sequence shown here is derived from an EMBL/GenBank/DDBJ whole genome shotgun (WGS) entry which is preliminary data.</text>
</comment>
<name>A0A6N4RDQ3_BLAVI</name>
<organism evidence="3 4">
    <name type="scientific">Blastochloris viridis</name>
    <name type="common">Rhodopseudomonas viridis</name>
    <dbReference type="NCBI Taxonomy" id="1079"/>
    <lineage>
        <taxon>Bacteria</taxon>
        <taxon>Pseudomonadati</taxon>
        <taxon>Pseudomonadota</taxon>
        <taxon>Alphaproteobacteria</taxon>
        <taxon>Hyphomicrobiales</taxon>
        <taxon>Blastochloridaceae</taxon>
        <taxon>Blastochloris</taxon>
    </lineage>
</organism>
<dbReference type="AlphaFoldDB" id="A0A6N4RDQ3"/>
<dbReference type="InterPro" id="IPR028098">
    <property type="entry name" value="Glyco_trans_4-like_N"/>
</dbReference>
<evidence type="ECO:0000313" key="3">
    <source>
        <dbReference type="EMBL" id="TKW61174.1"/>
    </source>
</evidence>
<sequence length="396" mass="44464">MKRKIFHIITAFQLGGAEKVAFALAKAISSEHYQVSIVTIYKEYTPFAQELRDELAKNHIGWFELGISKTNTLKRYAGLIVSSIELTRLLLKEKPEVIHSHTDFPDMVLANALRLSAILNHSYSPHIVRTIHNTKLLWPHYPNVGKWVEGTFISDSVVHISKDVEQAYLAMRSTLGLNPSPHQTFITNGVLVPSKVPERSGPNALKRLGLPVHEKKLKLLFAGRFVEQKGFDILLDALSRLSKEDQNRIHVYAFGAGHQEKLLNEKAYSALPVSIHTPVNNLNNLYPVFDYVIMPSRFEGLPLVALEAAASGVPVIGSDAPGLREALPNSWTLQFANNSVEELVKKILLILNKPKMRDALSAESYDFVAKNFNLLKSIDRYKQLYSTKSLRSLHEA</sequence>
<dbReference type="EMBL" id="VAFM01000001">
    <property type="protein sequence ID" value="TKW61174.1"/>
    <property type="molecule type" value="Genomic_DNA"/>
</dbReference>
<accession>A0A6N4RDQ3</accession>
<keyword evidence="3" id="KW-0808">Transferase</keyword>
<evidence type="ECO:0000259" key="2">
    <source>
        <dbReference type="Pfam" id="PF13439"/>
    </source>
</evidence>
<dbReference type="Proteomes" id="UP000320948">
    <property type="component" value="Unassembled WGS sequence"/>
</dbReference>
<evidence type="ECO:0000259" key="1">
    <source>
        <dbReference type="Pfam" id="PF00534"/>
    </source>
</evidence>
<gene>
    <name evidence="3" type="ORF">DI628_00660</name>
</gene>
<reference evidence="3 4" key="1">
    <citation type="journal article" date="2017" name="Nat. Commun.">
        <title>In situ click chemistry generation of cyclooxygenase-2 inhibitors.</title>
        <authorList>
            <person name="Bhardwaj A."/>
            <person name="Kaur J."/>
            <person name="Wuest M."/>
            <person name="Wuest F."/>
        </authorList>
    </citation>
    <scope>NUCLEOTIDE SEQUENCE [LARGE SCALE GENOMIC DNA]</scope>
    <source>
        <strain evidence="3">S2_018_000_R2_106</strain>
    </source>
</reference>
<dbReference type="CDD" id="cd03801">
    <property type="entry name" value="GT4_PimA-like"/>
    <property type="match status" value="1"/>
</dbReference>
<dbReference type="Gene3D" id="3.40.50.2000">
    <property type="entry name" value="Glycogen Phosphorylase B"/>
    <property type="match status" value="2"/>
</dbReference>
<feature type="domain" description="Glycosyl transferase family 1" evidence="1">
    <location>
        <begin position="213"/>
        <end position="365"/>
    </location>
</feature>